<proteinExistence type="inferred from homology"/>
<dbReference type="InterPro" id="IPR001461">
    <property type="entry name" value="Aspartic_peptidase_A1"/>
</dbReference>
<dbReference type="GO" id="GO:0004190">
    <property type="term" value="F:aspartic-type endopeptidase activity"/>
    <property type="evidence" value="ECO:0007669"/>
    <property type="project" value="UniProtKB-KW"/>
</dbReference>
<feature type="chain" id="PRO_5040197472" evidence="5">
    <location>
        <begin position="20"/>
        <end position="421"/>
    </location>
</feature>
<keyword evidence="2 4" id="KW-0064">Aspartyl protease</keyword>
<comment type="caution">
    <text evidence="7">The sequence shown here is derived from an EMBL/GenBank/DDBJ whole genome shotgun (WGS) entry which is preliminary data.</text>
</comment>
<evidence type="ECO:0000313" key="7">
    <source>
        <dbReference type="EMBL" id="KAG1783686.1"/>
    </source>
</evidence>
<evidence type="ECO:0000256" key="4">
    <source>
        <dbReference type="RuleBase" id="RU000454"/>
    </source>
</evidence>
<dbReference type="Pfam" id="PF00026">
    <property type="entry name" value="Asp"/>
    <property type="match status" value="1"/>
</dbReference>
<keyword evidence="4" id="KW-0645">Protease</keyword>
<organism evidence="7 8">
    <name type="scientific">Suillus placidus</name>
    <dbReference type="NCBI Taxonomy" id="48579"/>
    <lineage>
        <taxon>Eukaryota</taxon>
        <taxon>Fungi</taxon>
        <taxon>Dikarya</taxon>
        <taxon>Basidiomycota</taxon>
        <taxon>Agaricomycotina</taxon>
        <taxon>Agaricomycetes</taxon>
        <taxon>Agaricomycetidae</taxon>
        <taxon>Boletales</taxon>
        <taxon>Suillineae</taxon>
        <taxon>Suillaceae</taxon>
        <taxon>Suillus</taxon>
    </lineage>
</organism>
<evidence type="ECO:0000256" key="5">
    <source>
        <dbReference type="SAM" id="SignalP"/>
    </source>
</evidence>
<feature type="signal peptide" evidence="5">
    <location>
        <begin position="1"/>
        <end position="19"/>
    </location>
</feature>
<dbReference type="InterPro" id="IPR033121">
    <property type="entry name" value="PEPTIDASE_A1"/>
</dbReference>
<keyword evidence="5" id="KW-0732">Signal</keyword>
<evidence type="ECO:0000256" key="3">
    <source>
        <dbReference type="PIRSR" id="PIRSR601461-1"/>
    </source>
</evidence>
<dbReference type="InterPro" id="IPR034164">
    <property type="entry name" value="Pepsin-like_dom"/>
</dbReference>
<accession>A0A9P7A919</accession>
<dbReference type="SUPFAM" id="SSF50630">
    <property type="entry name" value="Acid proteases"/>
    <property type="match status" value="1"/>
</dbReference>
<feature type="active site" evidence="3">
    <location>
        <position position="99"/>
    </location>
</feature>
<dbReference type="CDD" id="cd05471">
    <property type="entry name" value="pepsin_like"/>
    <property type="match status" value="1"/>
</dbReference>
<dbReference type="InterPro" id="IPR021109">
    <property type="entry name" value="Peptidase_aspartic_dom_sf"/>
</dbReference>
<dbReference type="OrthoDB" id="660550at2759"/>
<dbReference type="Proteomes" id="UP000714275">
    <property type="component" value="Unassembled WGS sequence"/>
</dbReference>
<reference evidence="7" key="1">
    <citation type="journal article" date="2020" name="New Phytol.">
        <title>Comparative genomics reveals dynamic genome evolution in host specialist ectomycorrhizal fungi.</title>
        <authorList>
            <person name="Lofgren L.A."/>
            <person name="Nguyen N.H."/>
            <person name="Vilgalys R."/>
            <person name="Ruytinx J."/>
            <person name="Liao H.L."/>
            <person name="Branco S."/>
            <person name="Kuo A."/>
            <person name="LaButti K."/>
            <person name="Lipzen A."/>
            <person name="Andreopoulos W."/>
            <person name="Pangilinan J."/>
            <person name="Riley R."/>
            <person name="Hundley H."/>
            <person name="Na H."/>
            <person name="Barry K."/>
            <person name="Grigoriev I.V."/>
            <person name="Stajich J.E."/>
            <person name="Kennedy P.G."/>
        </authorList>
    </citation>
    <scope>NUCLEOTIDE SEQUENCE</scope>
    <source>
        <strain evidence="7">DOB743</strain>
    </source>
</reference>
<sequence length="421" mass="44106">MFPAASLLTILLLALSIAGSRFEVGNSPITLPIARRLNTSGGTINLLQHDKARAAALKDHSISTHDRRAGSIPATNDAIGYTAAIGVGSPATTYTLIVDTGSSNTWVGATTPYKMTSTSVNTGQPVMVDYGSGAFLGMTYNDIKYLRLSTGTEYTDTVTLGSGLTITHQSIGVASTSTGFTGIDGILGIGPVDLTVDTLINSPATTIPTVTDNLYGQGTISQNVVAIFFEPPTSPKVINGELTFGGTDATKYTGSIAYTPISPYGSASDFWGINESITYGTTTILSTTSGIVDTGATLILIAINAFSTYQSAIGATLDQTTGLLHITSTQYSALKNLNFNVGSNIYALTPNGQIWPRALNTYIGGSTGFIYFVVNSIGSPSGQGLDFINGYTFLERFYSVFDITNARIGFAKTSYTDATTN</sequence>
<name>A0A9P7A919_9AGAM</name>
<keyword evidence="8" id="KW-1185">Reference proteome</keyword>
<dbReference type="InterPro" id="IPR001969">
    <property type="entry name" value="Aspartic_peptidase_AS"/>
</dbReference>
<dbReference type="PRINTS" id="PR00792">
    <property type="entry name" value="PEPSIN"/>
</dbReference>
<dbReference type="PROSITE" id="PS00141">
    <property type="entry name" value="ASP_PROTEASE"/>
    <property type="match status" value="2"/>
</dbReference>
<protein>
    <submittedName>
        <fullName evidence="7">Aspartic peptidase domain-containing protein</fullName>
    </submittedName>
</protein>
<gene>
    <name evidence="7" type="ORF">EV702DRAFT_1190713</name>
</gene>
<dbReference type="PANTHER" id="PTHR47966:SF51">
    <property type="entry name" value="BETA-SITE APP-CLEAVING ENZYME, ISOFORM A-RELATED"/>
    <property type="match status" value="1"/>
</dbReference>
<feature type="domain" description="Peptidase A1" evidence="6">
    <location>
        <begin position="81"/>
        <end position="411"/>
    </location>
</feature>
<feature type="active site" evidence="3">
    <location>
        <position position="293"/>
    </location>
</feature>
<dbReference type="Gene3D" id="2.40.70.10">
    <property type="entry name" value="Acid Proteases"/>
    <property type="match status" value="2"/>
</dbReference>
<evidence type="ECO:0000256" key="2">
    <source>
        <dbReference type="ARBA" id="ARBA00022750"/>
    </source>
</evidence>
<keyword evidence="4" id="KW-0378">Hydrolase</keyword>
<evidence type="ECO:0000259" key="6">
    <source>
        <dbReference type="PROSITE" id="PS51767"/>
    </source>
</evidence>
<dbReference type="AlphaFoldDB" id="A0A9P7A919"/>
<comment type="similarity">
    <text evidence="1 4">Belongs to the peptidase A1 family.</text>
</comment>
<dbReference type="PROSITE" id="PS51767">
    <property type="entry name" value="PEPTIDASE_A1"/>
    <property type="match status" value="1"/>
</dbReference>
<dbReference type="PANTHER" id="PTHR47966">
    <property type="entry name" value="BETA-SITE APP-CLEAVING ENZYME, ISOFORM A-RELATED"/>
    <property type="match status" value="1"/>
</dbReference>
<dbReference type="GO" id="GO:0006508">
    <property type="term" value="P:proteolysis"/>
    <property type="evidence" value="ECO:0007669"/>
    <property type="project" value="UniProtKB-KW"/>
</dbReference>
<evidence type="ECO:0000313" key="8">
    <source>
        <dbReference type="Proteomes" id="UP000714275"/>
    </source>
</evidence>
<evidence type="ECO:0000256" key="1">
    <source>
        <dbReference type="ARBA" id="ARBA00007447"/>
    </source>
</evidence>
<dbReference type="EMBL" id="JABBWD010000001">
    <property type="protein sequence ID" value="KAG1783686.1"/>
    <property type="molecule type" value="Genomic_DNA"/>
</dbReference>